<evidence type="ECO:0000313" key="6">
    <source>
        <dbReference type="Proteomes" id="UP000737018"/>
    </source>
</evidence>
<dbReference type="OrthoDB" id="1741949at2759"/>
<evidence type="ECO:0000313" key="5">
    <source>
        <dbReference type="EMBL" id="KAF3953720.1"/>
    </source>
</evidence>
<feature type="domain" description="C-JID" evidence="4">
    <location>
        <begin position="393"/>
        <end position="497"/>
    </location>
</feature>
<keyword evidence="2" id="KW-0677">Repeat</keyword>
<sequence length="559" mass="64292">MGITMIHLDSEGEGRSLIRLPGLFGDFERVFERYVMGIINQNKNYFTLSISTETPEWFSHQSPGSLDDDISIDFNCRSDIIEVPRINCPLKGLQLRLHATGFRASSFGLKVIIPAGKLIDHLEDCNCIIASIRRKCTNIEIETCGARVLYKQDLVKFLQAIGSGKMKQRFECDLDKVETSRLCQDLIHQNETFCEFSSPTGIPEWFSHQNFGSSIRMPLPLDLHDNSSWIGIALFALVIFHKKLNRQEWKFSIKFNCRSDMVDGPVDRCLSIVLNICNIQYEPFCHTRSQSCKLLVKAGELRDCLKECSSISTSLTSDSPYIQIKMCGARVVYMQDLEKFVQAKGKIKQRSECQMDKVESNQSNDRLKAKLMSLLLRVYQGDLARNHKYDYVFPHMTVPDWFSNRSFCSEIRIKLPTNLQRYGRWMGIAVCAYYTVQERLAISSDNKDLTTFLNFYNPSVLLRLEECRHIGASFEHNKPDVRVEECGLRLVYEQDVENFVQTLAQCMLESPDAYHECFHQNLLHQVEERVASKNFGFSSSLQRMPQPTPVLQPRNENIA</sequence>
<evidence type="ECO:0000256" key="3">
    <source>
        <dbReference type="SAM" id="MobiDB-lite"/>
    </source>
</evidence>
<evidence type="ECO:0000256" key="2">
    <source>
        <dbReference type="ARBA" id="ARBA00022737"/>
    </source>
</evidence>
<dbReference type="Pfam" id="PF20160">
    <property type="entry name" value="C-JID"/>
    <property type="match status" value="2"/>
</dbReference>
<keyword evidence="1" id="KW-0433">Leucine-rich repeat</keyword>
<dbReference type="InterPro" id="IPR045344">
    <property type="entry name" value="C-JID"/>
</dbReference>
<gene>
    <name evidence="5" type="ORF">CMV_020863</name>
</gene>
<proteinExistence type="predicted"/>
<comment type="caution">
    <text evidence="5">The sequence shown here is derived from an EMBL/GenBank/DDBJ whole genome shotgun (WGS) entry which is preliminary data.</text>
</comment>
<reference evidence="5" key="1">
    <citation type="submission" date="2020-03" db="EMBL/GenBank/DDBJ databases">
        <title>Castanea mollissima Vanexum genome sequencing.</title>
        <authorList>
            <person name="Staton M."/>
        </authorList>
    </citation>
    <scope>NUCLEOTIDE SEQUENCE</scope>
    <source>
        <tissue evidence="5">Leaf</tissue>
    </source>
</reference>
<keyword evidence="6" id="KW-1185">Reference proteome</keyword>
<protein>
    <recommendedName>
        <fullName evidence="4">C-JID domain-containing protein</fullName>
    </recommendedName>
</protein>
<dbReference type="EMBL" id="JRKL02003960">
    <property type="protein sequence ID" value="KAF3953720.1"/>
    <property type="molecule type" value="Genomic_DNA"/>
</dbReference>
<feature type="non-terminal residue" evidence="5">
    <location>
        <position position="559"/>
    </location>
</feature>
<dbReference type="Proteomes" id="UP000737018">
    <property type="component" value="Unassembled WGS sequence"/>
</dbReference>
<evidence type="ECO:0000256" key="1">
    <source>
        <dbReference type="ARBA" id="ARBA00022614"/>
    </source>
</evidence>
<evidence type="ECO:0000259" key="4">
    <source>
        <dbReference type="Pfam" id="PF20160"/>
    </source>
</evidence>
<accession>A0A8J4QPY1</accession>
<feature type="region of interest" description="Disordered" evidence="3">
    <location>
        <begin position="539"/>
        <end position="559"/>
    </location>
</feature>
<name>A0A8J4QPY1_9ROSI</name>
<feature type="domain" description="C-JID" evidence="4">
    <location>
        <begin position="200"/>
        <end position="338"/>
    </location>
</feature>
<dbReference type="AlphaFoldDB" id="A0A8J4QPY1"/>
<organism evidence="5 6">
    <name type="scientific">Castanea mollissima</name>
    <name type="common">Chinese chestnut</name>
    <dbReference type="NCBI Taxonomy" id="60419"/>
    <lineage>
        <taxon>Eukaryota</taxon>
        <taxon>Viridiplantae</taxon>
        <taxon>Streptophyta</taxon>
        <taxon>Embryophyta</taxon>
        <taxon>Tracheophyta</taxon>
        <taxon>Spermatophyta</taxon>
        <taxon>Magnoliopsida</taxon>
        <taxon>eudicotyledons</taxon>
        <taxon>Gunneridae</taxon>
        <taxon>Pentapetalae</taxon>
        <taxon>rosids</taxon>
        <taxon>fabids</taxon>
        <taxon>Fagales</taxon>
        <taxon>Fagaceae</taxon>
        <taxon>Castanea</taxon>
    </lineage>
</organism>